<protein>
    <recommendedName>
        <fullName evidence="1">AMP-dependent synthetase/ligase domain-containing protein</fullName>
    </recommendedName>
</protein>
<dbReference type="SUPFAM" id="SSF56801">
    <property type="entry name" value="Acetyl-CoA synthetase-like"/>
    <property type="match status" value="1"/>
</dbReference>
<accession>A0A0F9UD10</accession>
<evidence type="ECO:0000313" key="2">
    <source>
        <dbReference type="EMBL" id="KKN59131.1"/>
    </source>
</evidence>
<reference evidence="2" key="1">
    <citation type="journal article" date="2015" name="Nature">
        <title>Complex archaea that bridge the gap between prokaryotes and eukaryotes.</title>
        <authorList>
            <person name="Spang A."/>
            <person name="Saw J.H."/>
            <person name="Jorgensen S.L."/>
            <person name="Zaremba-Niedzwiedzka K."/>
            <person name="Martijn J."/>
            <person name="Lind A.E."/>
            <person name="van Eijk R."/>
            <person name="Schleper C."/>
            <person name="Guy L."/>
            <person name="Ettema T.J."/>
        </authorList>
    </citation>
    <scope>NUCLEOTIDE SEQUENCE</scope>
</reference>
<sequence>MNYYNTHSVSPLIIAHNKEQTLEINSDEFNQQIQKVVKILQSFNGKCVAYKLDNTPAWLVIDAATAVSNKVAVPIAHFFSEQQTQYVLAQCGANLFMSDTLNPLLGEPTASITLFEFYTLYIYEIVVAKPVSYFPETQKVTFTSGSTGQPKGVCLSANSQMQVAQSLCDKINISNPIHLCLLPLAVLLENIAGVYAPLKGGGTVHLMPLNELGFVGTALKQPAQLIAAIDKVKPNTLILVPELLACLVTFAEDGWQLPSSLQFIAVGGARVSEMLIVKARGLNLPVYQGYGLSEAASVVSLNSPTNDNLQSAGSVLPHIQTKIENGQLFIKGDLFLGYLNHQPHDKNQWYATGDLVEQHQNTLFIKGRLKNLIITSMGRNISAEWPESLLLSQSGILQAVVFGEGRPFLTAIIYSDSKLSDPVLAQYINTINKQLPDYARIQKWHRLTAPLSVQQGLLTTNNRPKRDAISKQYHAVFEQFYRLGEVINE</sequence>
<name>A0A0F9UD10_9ZZZZ</name>
<organism evidence="2">
    <name type="scientific">marine sediment metagenome</name>
    <dbReference type="NCBI Taxonomy" id="412755"/>
    <lineage>
        <taxon>unclassified sequences</taxon>
        <taxon>metagenomes</taxon>
        <taxon>ecological metagenomes</taxon>
    </lineage>
</organism>
<dbReference type="InterPro" id="IPR020845">
    <property type="entry name" value="AMP-binding_CS"/>
</dbReference>
<dbReference type="EMBL" id="LAZR01000737">
    <property type="protein sequence ID" value="KKN59131.1"/>
    <property type="molecule type" value="Genomic_DNA"/>
</dbReference>
<proteinExistence type="predicted"/>
<dbReference type="Gene3D" id="3.40.50.12780">
    <property type="entry name" value="N-terminal domain of ligase-like"/>
    <property type="match status" value="1"/>
</dbReference>
<dbReference type="AlphaFoldDB" id="A0A0F9UD10"/>
<dbReference type="PANTHER" id="PTHR24096">
    <property type="entry name" value="LONG-CHAIN-FATTY-ACID--COA LIGASE"/>
    <property type="match status" value="1"/>
</dbReference>
<dbReference type="Pfam" id="PF23562">
    <property type="entry name" value="AMP-binding_C_3"/>
    <property type="match status" value="1"/>
</dbReference>
<dbReference type="PROSITE" id="PS00455">
    <property type="entry name" value="AMP_BINDING"/>
    <property type="match status" value="1"/>
</dbReference>
<evidence type="ECO:0000259" key="1">
    <source>
        <dbReference type="Pfam" id="PF00501"/>
    </source>
</evidence>
<comment type="caution">
    <text evidence="2">The sequence shown here is derived from an EMBL/GenBank/DDBJ whole genome shotgun (WGS) entry which is preliminary data.</text>
</comment>
<dbReference type="InterPro" id="IPR000873">
    <property type="entry name" value="AMP-dep_synth/lig_dom"/>
</dbReference>
<dbReference type="GO" id="GO:0016405">
    <property type="term" value="F:CoA-ligase activity"/>
    <property type="evidence" value="ECO:0007669"/>
    <property type="project" value="TreeGrafter"/>
</dbReference>
<gene>
    <name evidence="2" type="ORF">LCGC14_0544980</name>
</gene>
<dbReference type="InterPro" id="IPR042099">
    <property type="entry name" value="ANL_N_sf"/>
</dbReference>
<feature type="domain" description="AMP-dependent synthetase/ligase" evidence="1">
    <location>
        <begin position="28"/>
        <end position="325"/>
    </location>
</feature>
<dbReference type="Pfam" id="PF00501">
    <property type="entry name" value="AMP-binding"/>
    <property type="match status" value="1"/>
</dbReference>